<dbReference type="SUPFAM" id="SSF51197">
    <property type="entry name" value="Clavaminate synthase-like"/>
    <property type="match status" value="1"/>
</dbReference>
<keyword evidence="4" id="KW-1185">Reference proteome</keyword>
<evidence type="ECO:0000256" key="1">
    <source>
        <dbReference type="ARBA" id="ARBA00023002"/>
    </source>
</evidence>
<dbReference type="GO" id="GO:0016491">
    <property type="term" value="F:oxidoreductase activity"/>
    <property type="evidence" value="ECO:0007669"/>
    <property type="project" value="UniProtKB-KW"/>
</dbReference>
<dbReference type="Proteomes" id="UP000271624">
    <property type="component" value="Unassembled WGS sequence"/>
</dbReference>
<reference evidence="3" key="1">
    <citation type="submission" date="2018-12" db="EMBL/GenBank/DDBJ databases">
        <authorList>
            <person name="Will S."/>
            <person name="Neumann-Schaal M."/>
            <person name="Henke P."/>
        </authorList>
    </citation>
    <scope>NUCLEOTIDE SEQUENCE</scope>
    <source>
        <strain evidence="3">PCC 7102</strain>
    </source>
</reference>
<evidence type="ECO:0000313" key="3">
    <source>
        <dbReference type="EMBL" id="RUS97413.1"/>
    </source>
</evidence>
<dbReference type="EMBL" id="RSCL01000033">
    <property type="protein sequence ID" value="RUS97413.1"/>
    <property type="molecule type" value="Genomic_DNA"/>
</dbReference>
<dbReference type="Gene3D" id="3.60.130.10">
    <property type="entry name" value="Clavaminate synthase-like"/>
    <property type="match status" value="1"/>
</dbReference>
<dbReference type="Pfam" id="PF02668">
    <property type="entry name" value="TauD"/>
    <property type="match status" value="1"/>
</dbReference>
<evidence type="ECO:0000259" key="2">
    <source>
        <dbReference type="Pfam" id="PF02668"/>
    </source>
</evidence>
<dbReference type="Pfam" id="PF05141">
    <property type="entry name" value="DIT1_PvcA"/>
    <property type="match status" value="1"/>
</dbReference>
<comment type="caution">
    <text evidence="3">The sequence shown here is derived from an EMBL/GenBank/DDBJ whole genome shotgun (WGS) entry which is preliminary data.</text>
</comment>
<sequence>MKLIMTTVHIEAKNYQLVVSQFVKLFRQLLAKAKNDCFETKGKAFLTEQLMYFIRSHQAIEMILPGFPCKSPNTNSKVFGYLPDRGEEIALEYLDNFCEQVRKFYAPGCKIIIFSDGTTFSDLIGVSEETQDKYNTTLKNLIKVRHISWESLDSFFSSQNGYDALREQLMSQYCSLDKQQVEAQIQNDEQIRQTYQGLKNFLFQDNPWTNSNYPKTKKTRLKQSGEFAKIMIQRNDALTKLLSEKFPHHIRLSVHGHNNSGPKFAVHVLPNDSRCITPWHNVVVKTSDNQEIMMKKEEAEKLPLTALVKHHQQPWYFIQSTEEIWSECELEIINPPKTGIRITYKGNDNQQKPDCSCLNSKTLQNLCLEYGFVVLRGFHVDSKEHLVEFSSLFGKPVIWDFGPVHTIRPKERPDGYIASREAVPLHWDLSMPPSYLEASGRYEDFTPQFFILYCHKAPANGEGQTTVVDGRRVLENAGSTKVEAWKQIEIDYFTKLTYYGGKKHSYPLIMQHPITGEDILRYQEASSSKLQTFELSSQSLPQQDFQQLITELQAKVYDDSCLICHDWQQGDLLLIENHYMLHGRTAASDLTDDRELWRVQLLPHSLPQRTVLNFSNELDSNKIA</sequence>
<dbReference type="AlphaFoldDB" id="A0A433UU89"/>
<organism evidence="3 4">
    <name type="scientific">Dulcicalothrix desertica PCC 7102</name>
    <dbReference type="NCBI Taxonomy" id="232991"/>
    <lineage>
        <taxon>Bacteria</taxon>
        <taxon>Bacillati</taxon>
        <taxon>Cyanobacteriota</taxon>
        <taxon>Cyanophyceae</taxon>
        <taxon>Nostocales</taxon>
        <taxon>Calotrichaceae</taxon>
        <taxon>Dulcicalothrix</taxon>
    </lineage>
</organism>
<name>A0A433UU89_9CYAN</name>
<dbReference type="InterPro" id="IPR042098">
    <property type="entry name" value="TauD-like_sf"/>
</dbReference>
<feature type="domain" description="TauD/TfdA-like" evidence="2">
    <location>
        <begin position="360"/>
        <end position="599"/>
    </location>
</feature>
<dbReference type="PANTHER" id="PTHR37285">
    <property type="entry name" value="SPORE WALL MATURATION PROTEIN DIT1"/>
    <property type="match status" value="1"/>
</dbReference>
<keyword evidence="1" id="KW-0560">Oxidoreductase</keyword>
<accession>A0A433UU89</accession>
<dbReference type="InterPro" id="IPR007817">
    <property type="entry name" value="Isocyanide_synthase_DIT1"/>
</dbReference>
<dbReference type="InterPro" id="IPR003819">
    <property type="entry name" value="TauD/TfdA-like"/>
</dbReference>
<dbReference type="PANTHER" id="PTHR37285:SF5">
    <property type="entry name" value="SPORE WALL MATURATION PROTEIN DIT1"/>
    <property type="match status" value="1"/>
</dbReference>
<gene>
    <name evidence="3" type="ORF">DSM106972_085160</name>
</gene>
<evidence type="ECO:0000313" key="4">
    <source>
        <dbReference type="Proteomes" id="UP000271624"/>
    </source>
</evidence>
<protein>
    <recommendedName>
        <fullName evidence="2">TauD/TfdA-like domain-containing protein</fullName>
    </recommendedName>
</protein>
<reference evidence="3" key="2">
    <citation type="journal article" date="2019" name="Genome Biol. Evol.">
        <title>Day and night: Metabolic profiles and evolutionary relationships of six axenic non-marine cyanobacteria.</title>
        <authorList>
            <person name="Will S.E."/>
            <person name="Henke P."/>
            <person name="Boedeker C."/>
            <person name="Huang S."/>
            <person name="Brinkmann H."/>
            <person name="Rohde M."/>
            <person name="Jarek M."/>
            <person name="Friedl T."/>
            <person name="Seufert S."/>
            <person name="Schumacher M."/>
            <person name="Overmann J."/>
            <person name="Neumann-Schaal M."/>
            <person name="Petersen J."/>
        </authorList>
    </citation>
    <scope>NUCLEOTIDE SEQUENCE [LARGE SCALE GENOMIC DNA]</scope>
    <source>
        <strain evidence="3">PCC 7102</strain>
    </source>
</reference>
<proteinExistence type="predicted"/>